<protein>
    <recommendedName>
        <fullName evidence="1 2">EGF-like domain-containing protein</fullName>
    </recommendedName>
</protein>
<feature type="domain" description="EGF-like" evidence="1 2">
    <location>
        <begin position="45"/>
        <end position="56"/>
    </location>
</feature>
<proteinExistence type="predicted"/>
<dbReference type="PROSITE" id="PS01186">
    <property type="entry name" value="EGF_2"/>
    <property type="match status" value="1"/>
</dbReference>
<dbReference type="InterPro" id="IPR000742">
    <property type="entry name" value="EGF"/>
</dbReference>
<organism evidence="3 4">
    <name type="scientific">Scleropages formosus</name>
    <name type="common">Asian bonytongue</name>
    <name type="synonym">Osteoglossum formosum</name>
    <dbReference type="NCBI Taxonomy" id="113540"/>
    <lineage>
        <taxon>Eukaryota</taxon>
        <taxon>Metazoa</taxon>
        <taxon>Chordata</taxon>
        <taxon>Craniata</taxon>
        <taxon>Vertebrata</taxon>
        <taxon>Euteleostomi</taxon>
        <taxon>Actinopterygii</taxon>
        <taxon>Neopterygii</taxon>
        <taxon>Teleostei</taxon>
        <taxon>Osteoglossocephala</taxon>
        <taxon>Osteoglossomorpha</taxon>
        <taxon>Osteoglossiformes</taxon>
        <taxon>Osteoglossidae</taxon>
        <taxon>Scleropages</taxon>
    </lineage>
</organism>
<accession>A0A0P7UK86</accession>
<dbReference type="EMBL" id="JARO02011734">
    <property type="protein sequence ID" value="KPP59686.1"/>
    <property type="molecule type" value="Genomic_DNA"/>
</dbReference>
<dbReference type="AlphaFoldDB" id="A0A0P7UK86"/>
<gene>
    <name evidence="3" type="ORF">Z043_122369</name>
</gene>
<sequence length="74" mass="7881">MQFGRCVRRAPPPFPDAPPLFLLDTPTALCQHGCKHGECVGPNKCKCFPGFTGKTCNQGKAPPPEERLVVSGSG</sequence>
<evidence type="ECO:0000313" key="4">
    <source>
        <dbReference type="Proteomes" id="UP000034805"/>
    </source>
</evidence>
<name>A0A0P7UK86_SCLFO</name>
<evidence type="ECO:0000259" key="1">
    <source>
        <dbReference type="PROSITE" id="PS00022"/>
    </source>
</evidence>
<dbReference type="PROSITE" id="PS00022">
    <property type="entry name" value="EGF_1"/>
    <property type="match status" value="1"/>
</dbReference>
<dbReference type="Proteomes" id="UP000034805">
    <property type="component" value="Unassembled WGS sequence"/>
</dbReference>
<reference evidence="3 4" key="1">
    <citation type="submission" date="2015-08" db="EMBL/GenBank/DDBJ databases">
        <title>The genome of the Asian arowana (Scleropages formosus).</title>
        <authorList>
            <person name="Tan M.H."/>
            <person name="Gan H.M."/>
            <person name="Croft L.J."/>
            <person name="Austin C.M."/>
        </authorList>
    </citation>
    <scope>NUCLEOTIDE SEQUENCE [LARGE SCALE GENOMIC DNA]</scope>
    <source>
        <strain evidence="3">Aro1</strain>
    </source>
</reference>
<evidence type="ECO:0000259" key="2">
    <source>
        <dbReference type="PROSITE" id="PS01186"/>
    </source>
</evidence>
<dbReference type="Gene3D" id="2.10.25.10">
    <property type="entry name" value="Laminin"/>
    <property type="match status" value="1"/>
</dbReference>
<comment type="caution">
    <text evidence="3">The sequence shown here is derived from an EMBL/GenBank/DDBJ whole genome shotgun (WGS) entry which is preliminary data.</text>
</comment>
<evidence type="ECO:0000313" key="3">
    <source>
        <dbReference type="EMBL" id="KPP59686.1"/>
    </source>
</evidence>